<evidence type="ECO:0000256" key="2">
    <source>
        <dbReference type="ARBA" id="ARBA00022679"/>
    </source>
</evidence>
<feature type="domain" description="Methyltransferase" evidence="4">
    <location>
        <begin position="78"/>
        <end position="171"/>
    </location>
</feature>
<organism evidence="5 6">
    <name type="scientific">Sorangium cellulosum</name>
    <name type="common">Polyangium cellulosum</name>
    <dbReference type="NCBI Taxonomy" id="56"/>
    <lineage>
        <taxon>Bacteria</taxon>
        <taxon>Pseudomonadati</taxon>
        <taxon>Myxococcota</taxon>
        <taxon>Polyangia</taxon>
        <taxon>Polyangiales</taxon>
        <taxon>Polyangiaceae</taxon>
        <taxon>Sorangium</taxon>
    </lineage>
</organism>
<dbReference type="GO" id="GO:0032259">
    <property type="term" value="P:methylation"/>
    <property type="evidence" value="ECO:0007669"/>
    <property type="project" value="UniProtKB-KW"/>
</dbReference>
<name>A0A150P9V7_SORCE</name>
<evidence type="ECO:0000256" key="3">
    <source>
        <dbReference type="ARBA" id="ARBA00022691"/>
    </source>
</evidence>
<dbReference type="SUPFAM" id="SSF53335">
    <property type="entry name" value="S-adenosyl-L-methionine-dependent methyltransferases"/>
    <property type="match status" value="1"/>
</dbReference>
<dbReference type="AlphaFoldDB" id="A0A150P9V7"/>
<keyword evidence="3" id="KW-0949">S-adenosyl-L-methionine</keyword>
<sequence length="252" mass="28483">MRAAMPEPHLQDRKDGGFERDLEAINRYYTERFLPANPWASLLNAYPYLVARQRQRRMRDALVACGVRTHEALREMSVLDVGCGSGSNLAWLVELGADPSRLTGIDLIAQRTELARSRFGGIRFVAGDFLKADVGGPFDMVMMLAVLSSVTNAELKRRLVEQALAQLKPGGIFFFYDVISRRHVPGTPEYQRLTFAELEGYVAPRRLRYFRKDLLSRGVAERLLPRVGVTVTELVQATRLFNIDGTFAYTRV</sequence>
<reference evidence="5 6" key="1">
    <citation type="submission" date="2014-02" db="EMBL/GenBank/DDBJ databases">
        <title>The small core and large imbalanced accessory genome model reveals a collaborative survival strategy of Sorangium cellulosum strains in nature.</title>
        <authorList>
            <person name="Han K."/>
            <person name="Peng R."/>
            <person name="Blom J."/>
            <person name="Li Y.-Z."/>
        </authorList>
    </citation>
    <scope>NUCLEOTIDE SEQUENCE [LARGE SCALE GENOMIC DNA]</scope>
    <source>
        <strain evidence="5 6">So0157-25</strain>
    </source>
</reference>
<dbReference type="GO" id="GO:0008168">
    <property type="term" value="F:methyltransferase activity"/>
    <property type="evidence" value="ECO:0007669"/>
    <property type="project" value="UniProtKB-KW"/>
</dbReference>
<dbReference type="Gene3D" id="3.40.50.150">
    <property type="entry name" value="Vaccinia Virus protein VP39"/>
    <property type="match status" value="1"/>
</dbReference>
<dbReference type="Proteomes" id="UP000075420">
    <property type="component" value="Unassembled WGS sequence"/>
</dbReference>
<dbReference type="Pfam" id="PF13649">
    <property type="entry name" value="Methyltransf_25"/>
    <property type="match status" value="1"/>
</dbReference>
<dbReference type="EMBL" id="JELY01002477">
    <property type="protein sequence ID" value="KYF52406.1"/>
    <property type="molecule type" value="Genomic_DNA"/>
</dbReference>
<keyword evidence="2" id="KW-0808">Transferase</keyword>
<accession>A0A150P9V7</accession>
<evidence type="ECO:0000259" key="4">
    <source>
        <dbReference type="Pfam" id="PF13649"/>
    </source>
</evidence>
<evidence type="ECO:0000313" key="6">
    <source>
        <dbReference type="Proteomes" id="UP000075420"/>
    </source>
</evidence>
<dbReference type="InterPro" id="IPR041698">
    <property type="entry name" value="Methyltransf_25"/>
</dbReference>
<dbReference type="PANTHER" id="PTHR43464">
    <property type="entry name" value="METHYLTRANSFERASE"/>
    <property type="match status" value="1"/>
</dbReference>
<dbReference type="PANTHER" id="PTHR43464:SF19">
    <property type="entry name" value="UBIQUINONE BIOSYNTHESIS O-METHYLTRANSFERASE, MITOCHONDRIAL"/>
    <property type="match status" value="1"/>
</dbReference>
<dbReference type="InterPro" id="IPR029063">
    <property type="entry name" value="SAM-dependent_MTases_sf"/>
</dbReference>
<evidence type="ECO:0000256" key="1">
    <source>
        <dbReference type="ARBA" id="ARBA00022603"/>
    </source>
</evidence>
<gene>
    <name evidence="5" type="ORF">BE08_35070</name>
</gene>
<protein>
    <recommendedName>
        <fullName evidence="4">Methyltransferase domain-containing protein</fullName>
    </recommendedName>
</protein>
<comment type="caution">
    <text evidence="5">The sequence shown here is derived from an EMBL/GenBank/DDBJ whole genome shotgun (WGS) entry which is preliminary data.</text>
</comment>
<proteinExistence type="predicted"/>
<dbReference type="CDD" id="cd02440">
    <property type="entry name" value="AdoMet_MTases"/>
    <property type="match status" value="1"/>
</dbReference>
<keyword evidence="1" id="KW-0489">Methyltransferase</keyword>
<evidence type="ECO:0000313" key="5">
    <source>
        <dbReference type="EMBL" id="KYF52406.1"/>
    </source>
</evidence>